<comment type="caution">
    <text evidence="1">The sequence shown here is derived from an EMBL/GenBank/DDBJ whole genome shotgun (WGS) entry which is preliminary data.</text>
</comment>
<gene>
    <name evidence="1" type="ORF">G6045_05300</name>
</gene>
<keyword evidence="2" id="KW-1185">Reference proteome</keyword>
<dbReference type="RefSeq" id="WP_165330622.1">
    <property type="nucleotide sequence ID" value="NZ_JAAKZW010000009.1"/>
</dbReference>
<evidence type="ECO:0000313" key="2">
    <source>
        <dbReference type="Proteomes" id="UP000481109"/>
    </source>
</evidence>
<dbReference type="SUPFAM" id="SSF48371">
    <property type="entry name" value="ARM repeat"/>
    <property type="match status" value="1"/>
</dbReference>
<dbReference type="InterPro" id="IPR016024">
    <property type="entry name" value="ARM-type_fold"/>
</dbReference>
<accession>A0A6G4XD59</accession>
<organism evidence="1 2">
    <name type="scientific">Streptomyces mesophilus</name>
    <dbReference type="NCBI Taxonomy" id="1775132"/>
    <lineage>
        <taxon>Bacteria</taxon>
        <taxon>Bacillati</taxon>
        <taxon>Actinomycetota</taxon>
        <taxon>Actinomycetes</taxon>
        <taxon>Kitasatosporales</taxon>
        <taxon>Streptomycetaceae</taxon>
        <taxon>Streptomyces</taxon>
    </lineage>
</organism>
<dbReference type="InterPro" id="IPR011989">
    <property type="entry name" value="ARM-like"/>
</dbReference>
<dbReference type="Proteomes" id="UP000481109">
    <property type="component" value="Unassembled WGS sequence"/>
</dbReference>
<proteinExistence type="predicted"/>
<dbReference type="AlphaFoldDB" id="A0A6G4XD59"/>
<protein>
    <submittedName>
        <fullName evidence="1">HEAT repeat domain-containing protein</fullName>
    </submittedName>
</protein>
<sequence>MAEQRLSEYVAGELSRTDWEVLGHAYGPAGDIPPYLAGLLDSDADRQSEALGMLDMAVLHQGSLYSATPPAALFVAAVLDHPRTLAEHESHYPWDERTRPLRAALIEWLGQIADCAAYGETTGGEDSNDPGVTAACRAVRPALYQSVQRYLSDPHPAIREAAVGTVTHLLRAPELAEHIPHAAGHLRHTLAHSPSRRERATCAVTLGLWGQDTTAYLDDPDPAVATCAALADRNAGEAKATALLLAALEHPAEADAWFRPHLPHFDGWFRFTLLRVALERTTLEELLPAALAMLRMSSHFTVEWDWGPLMVKAFPDGHRAPLTQAQRTFLRAALEHDDDWGNTAGRIIWLRKAGLPSEREALCELL</sequence>
<name>A0A6G4XD59_9ACTN</name>
<dbReference type="EMBL" id="JAAKZW010000009">
    <property type="protein sequence ID" value="NGO75102.1"/>
    <property type="molecule type" value="Genomic_DNA"/>
</dbReference>
<dbReference type="Gene3D" id="1.25.10.10">
    <property type="entry name" value="Leucine-rich Repeat Variant"/>
    <property type="match status" value="1"/>
</dbReference>
<reference evidence="1 2" key="1">
    <citation type="submission" date="2020-02" db="EMBL/GenBank/DDBJ databases">
        <title>Whole-genome analyses of novel actinobacteria.</title>
        <authorList>
            <person name="Sahin N."/>
            <person name="Tokatli A."/>
        </authorList>
    </citation>
    <scope>NUCLEOTIDE SEQUENCE [LARGE SCALE GENOMIC DNA]</scope>
    <source>
        <strain evidence="1 2">YC504</strain>
    </source>
</reference>
<evidence type="ECO:0000313" key="1">
    <source>
        <dbReference type="EMBL" id="NGO75102.1"/>
    </source>
</evidence>